<dbReference type="EMBL" id="BHWB01000002">
    <property type="protein sequence ID" value="GCB33654.1"/>
    <property type="molecule type" value="Genomic_DNA"/>
</dbReference>
<accession>A0A401LQ68</accession>
<gene>
    <name evidence="1" type="ORF">KGMB02408_05990</name>
</gene>
<name>A0A401LQ68_9BACE</name>
<protein>
    <recommendedName>
        <fullName evidence="3">MarR family transcriptional regulator</fullName>
    </recommendedName>
</protein>
<dbReference type="AlphaFoldDB" id="A0A401LQ68"/>
<sequence>MGKEKWNERMIAVLSELYPVETTAYTAGILGMSETAVKNKARELGIIKIAKSKWLVRAEHIRSHFQEKSFSEMGRELGITKTSVSRIATKLGLKRTKKEIGKVSSRIRGELIRRERRRVIFGLDPMTRIKVVSNRARVRLRSRMKGIGYIVGRERNILYYTVSLIRREHLEQRGVKLGLRFLPLPEDEVSLLTATI</sequence>
<evidence type="ECO:0000313" key="2">
    <source>
        <dbReference type="Proteomes" id="UP000288079"/>
    </source>
</evidence>
<dbReference type="Proteomes" id="UP000288079">
    <property type="component" value="Unassembled WGS sequence"/>
</dbReference>
<evidence type="ECO:0000313" key="1">
    <source>
        <dbReference type="EMBL" id="GCB33654.1"/>
    </source>
</evidence>
<proteinExistence type="predicted"/>
<reference evidence="1 2" key="1">
    <citation type="submission" date="2018-10" db="EMBL/GenBank/DDBJ databases">
        <title>Draft Genome Sequence of Bacteroides sp. KCTC 15687.</title>
        <authorList>
            <person name="Yu S.Y."/>
            <person name="Kim J.S."/>
            <person name="Oh B.S."/>
            <person name="Park S.H."/>
            <person name="Kang S.W."/>
            <person name="Park J.E."/>
            <person name="Choi S.H."/>
            <person name="Han K.I."/>
            <person name="Lee K.C."/>
            <person name="Eom M.K."/>
            <person name="Suh M.K."/>
            <person name="Lee D.H."/>
            <person name="Yoon H."/>
            <person name="Kim B."/>
            <person name="Yang S.J."/>
            <person name="Lee J.S."/>
            <person name="Lee J.H."/>
        </authorList>
    </citation>
    <scope>NUCLEOTIDE SEQUENCE [LARGE SCALE GENOMIC DNA]</scope>
    <source>
        <strain evidence="1 2">KCTC 15687</strain>
    </source>
</reference>
<evidence type="ECO:0008006" key="3">
    <source>
        <dbReference type="Google" id="ProtNLM"/>
    </source>
</evidence>
<dbReference type="RefSeq" id="WP_200832858.1">
    <property type="nucleotide sequence ID" value="NZ_BHWB01000002.1"/>
</dbReference>
<organism evidence="1 2">
    <name type="scientific">Bacteroides faecalis</name>
    <dbReference type="NCBI Taxonomy" id="2447885"/>
    <lineage>
        <taxon>Bacteria</taxon>
        <taxon>Pseudomonadati</taxon>
        <taxon>Bacteroidota</taxon>
        <taxon>Bacteroidia</taxon>
        <taxon>Bacteroidales</taxon>
        <taxon>Bacteroidaceae</taxon>
        <taxon>Bacteroides</taxon>
    </lineage>
</organism>
<comment type="caution">
    <text evidence="1">The sequence shown here is derived from an EMBL/GenBank/DDBJ whole genome shotgun (WGS) entry which is preliminary data.</text>
</comment>
<keyword evidence="2" id="KW-1185">Reference proteome</keyword>